<evidence type="ECO:0000313" key="1">
    <source>
        <dbReference type="EMBL" id="EYB68198.1"/>
    </source>
</evidence>
<accession>A0A016QQ52</accession>
<dbReference type="EMBL" id="JHAC01000025">
    <property type="protein sequence ID" value="EYB68198.1"/>
    <property type="molecule type" value="Genomic_DNA"/>
</dbReference>
<name>A0A016QQ52_9DEIO</name>
<evidence type="ECO:0000313" key="2">
    <source>
        <dbReference type="Proteomes" id="UP000020492"/>
    </source>
</evidence>
<gene>
    <name evidence="1" type="ORF">DEIPH_ctg025orf0032</name>
</gene>
<keyword evidence="2" id="KW-1185">Reference proteome</keyword>
<reference evidence="1 2" key="1">
    <citation type="submission" date="2014-03" db="EMBL/GenBank/DDBJ databases">
        <title>Draft genome sequence of Deinococcus phoenicis 1P10ME.</title>
        <authorList>
            <person name="Stepanov V.G."/>
            <person name="Vaishampayan P."/>
            <person name="Venkateswaran K."/>
            <person name="Fox G.E."/>
        </authorList>
    </citation>
    <scope>NUCLEOTIDE SEQUENCE [LARGE SCALE GENOMIC DNA]</scope>
    <source>
        <strain evidence="1 2">1P10ME</strain>
    </source>
</reference>
<proteinExistence type="predicted"/>
<dbReference type="AlphaFoldDB" id="A0A016QQ52"/>
<organism evidence="1 2">
    <name type="scientific">Deinococcus phoenicis</name>
    <dbReference type="NCBI Taxonomy" id="1476583"/>
    <lineage>
        <taxon>Bacteria</taxon>
        <taxon>Thermotogati</taxon>
        <taxon>Deinococcota</taxon>
        <taxon>Deinococci</taxon>
        <taxon>Deinococcales</taxon>
        <taxon>Deinococcaceae</taxon>
        <taxon>Deinococcus</taxon>
    </lineage>
</organism>
<sequence length="159" mass="16580">MLLGAVGLSAVLASCGSVTVDDSLGIRSQYQLSTDVTDVNTGRVLKQGTYVICDNKNTNVELNVSWTAGTSAINLLAYGEYYGEGKYLANYKLNSAAPGSAALTFTVGAFTAPQSIIVNPVTTVNVKGYTRLAAQAVDLQGNTGSVQQSSYVLPVVDCL</sequence>
<dbReference type="Proteomes" id="UP000020492">
    <property type="component" value="Unassembled WGS sequence"/>
</dbReference>
<protein>
    <submittedName>
        <fullName evidence="1">Uncharacterized protein</fullName>
    </submittedName>
</protein>
<dbReference type="PATRIC" id="fig|1476583.3.peg.1541"/>
<comment type="caution">
    <text evidence="1">The sequence shown here is derived from an EMBL/GenBank/DDBJ whole genome shotgun (WGS) entry which is preliminary data.</text>
</comment>